<evidence type="ECO:0000259" key="9">
    <source>
        <dbReference type="Pfam" id="PF14509"/>
    </source>
</evidence>
<dbReference type="AlphaFoldDB" id="A0A174PCQ5"/>
<dbReference type="InterPro" id="IPR013785">
    <property type="entry name" value="Aldolase_TIM"/>
</dbReference>
<dbReference type="EC" id="3.2.1.22" evidence="10"/>
<dbReference type="InterPro" id="IPR052720">
    <property type="entry name" value="Glycosyl_hydrolase_97"/>
</dbReference>
<organism evidence="10 12">
    <name type="scientific">Bacteroides thetaiotaomicron</name>
    <dbReference type="NCBI Taxonomy" id="818"/>
    <lineage>
        <taxon>Bacteria</taxon>
        <taxon>Pseudomonadati</taxon>
        <taxon>Bacteroidota</taxon>
        <taxon>Bacteroidia</taxon>
        <taxon>Bacteroidales</taxon>
        <taxon>Bacteroidaceae</taxon>
        <taxon>Bacteroides</taxon>
    </lineage>
</organism>
<keyword evidence="6" id="KW-0732">Signal</keyword>
<dbReference type="Pfam" id="PF14508">
    <property type="entry name" value="GH97_N"/>
    <property type="match status" value="1"/>
</dbReference>
<accession>A0A174PCQ5</accession>
<evidence type="ECO:0000313" key="10">
    <source>
        <dbReference type="EMBL" id="CUP56458.1"/>
    </source>
</evidence>
<evidence type="ECO:0000256" key="5">
    <source>
        <dbReference type="ARBA" id="ARBA00023295"/>
    </source>
</evidence>
<evidence type="ECO:0000256" key="3">
    <source>
        <dbReference type="ARBA" id="ARBA00022801"/>
    </source>
</evidence>
<gene>
    <name evidence="10" type="ORF">ERS852511_02505</name>
    <name evidence="11" type="ORF">K0H07_13830</name>
</gene>
<evidence type="ECO:0000256" key="6">
    <source>
        <dbReference type="SAM" id="SignalP"/>
    </source>
</evidence>
<name>A0A174PCQ5_BACT4</name>
<dbReference type="InterPro" id="IPR029483">
    <property type="entry name" value="GH97_C"/>
</dbReference>
<dbReference type="Proteomes" id="UP001200544">
    <property type="component" value="Unassembled WGS sequence"/>
</dbReference>
<protein>
    <submittedName>
        <fullName evidence="10">Alpha-glucosidase</fullName>
        <ecNumber evidence="10">3.2.1.22</ecNumber>
    </submittedName>
    <submittedName>
        <fullName evidence="11">Glycoside hydrolase family 97 protein</fullName>
    </submittedName>
</protein>
<dbReference type="GO" id="GO:0030246">
    <property type="term" value="F:carbohydrate binding"/>
    <property type="evidence" value="ECO:0007669"/>
    <property type="project" value="InterPro"/>
</dbReference>
<dbReference type="GO" id="GO:0004557">
    <property type="term" value="F:alpha-galactosidase activity"/>
    <property type="evidence" value="ECO:0007669"/>
    <property type="project" value="UniProtKB-EC"/>
</dbReference>
<feature type="signal peptide" evidence="6">
    <location>
        <begin position="1"/>
        <end position="20"/>
    </location>
</feature>
<reference evidence="11" key="2">
    <citation type="submission" date="2021-07" db="EMBL/GenBank/DDBJ databases">
        <title>Comparative genomics of Bacteroides fragilis group isolates reveals species-dependent resistance mechanisms and validates clinical tools for resistance prediction.</title>
        <authorList>
            <person name="Wallace M.J."/>
            <person name="Jean S."/>
            <person name="Wallace M.A."/>
            <person name="Carey-Ann B.D."/>
            <person name="Dantas G."/>
        </authorList>
    </citation>
    <scope>NUCLEOTIDE SEQUENCE</scope>
    <source>
        <strain evidence="11">BJH_160</strain>
    </source>
</reference>
<evidence type="ECO:0000313" key="11">
    <source>
        <dbReference type="EMBL" id="MCE9238222.1"/>
    </source>
</evidence>
<dbReference type="EMBL" id="CZAP01000008">
    <property type="protein sequence ID" value="CUP56458.1"/>
    <property type="molecule type" value="Genomic_DNA"/>
</dbReference>
<dbReference type="InterPro" id="IPR017853">
    <property type="entry name" value="GH"/>
</dbReference>
<keyword evidence="5 10" id="KW-0326">Glycosidase</keyword>
<dbReference type="Gene3D" id="2.60.40.1180">
    <property type="entry name" value="Golgi alpha-mannosidase II"/>
    <property type="match status" value="1"/>
</dbReference>
<dbReference type="InterPro" id="IPR013780">
    <property type="entry name" value="Glyco_hydro_b"/>
</dbReference>
<feature type="domain" description="Glycosyl-hydrolase 97 C-terminal oligomerisation" evidence="9">
    <location>
        <begin position="551"/>
        <end position="649"/>
    </location>
</feature>
<comment type="cofactor">
    <cofactor evidence="1">
        <name>Ca(2+)</name>
        <dbReference type="ChEBI" id="CHEBI:29108"/>
    </cofactor>
</comment>
<evidence type="ECO:0000256" key="2">
    <source>
        <dbReference type="ARBA" id="ARBA00011245"/>
    </source>
</evidence>
<feature type="chain" id="PRO_5008029946" evidence="6">
    <location>
        <begin position="21"/>
        <end position="650"/>
    </location>
</feature>
<evidence type="ECO:0000259" key="7">
    <source>
        <dbReference type="Pfam" id="PF10566"/>
    </source>
</evidence>
<proteinExistence type="predicted"/>
<reference evidence="10 12" key="1">
    <citation type="submission" date="2015-09" db="EMBL/GenBank/DDBJ databases">
        <authorList>
            <consortium name="Pathogen Informatics"/>
        </authorList>
    </citation>
    <scope>NUCLEOTIDE SEQUENCE [LARGE SCALE GENOMIC DNA]</scope>
    <source>
        <strain evidence="10 12">2789STDY5834899</strain>
    </source>
</reference>
<dbReference type="EMBL" id="JAHYQA010000007">
    <property type="protein sequence ID" value="MCE9238222.1"/>
    <property type="molecule type" value="Genomic_DNA"/>
</dbReference>
<dbReference type="Proteomes" id="UP000095576">
    <property type="component" value="Unassembled WGS sequence"/>
</dbReference>
<feature type="domain" description="Glycosyl-hydrolase 97 catalytic" evidence="7">
    <location>
        <begin position="302"/>
        <end position="456"/>
    </location>
</feature>
<evidence type="ECO:0000259" key="8">
    <source>
        <dbReference type="Pfam" id="PF14508"/>
    </source>
</evidence>
<dbReference type="Gene3D" id="3.20.20.70">
    <property type="entry name" value="Aldolase class I"/>
    <property type="match status" value="1"/>
</dbReference>
<comment type="subunit">
    <text evidence="2">Monomer.</text>
</comment>
<dbReference type="InterPro" id="IPR019563">
    <property type="entry name" value="GH97_catalytic"/>
</dbReference>
<dbReference type="PANTHER" id="PTHR35803:SF2">
    <property type="entry name" value="RETAINING ALPHA-GALACTOSIDASE"/>
    <property type="match status" value="1"/>
</dbReference>
<dbReference type="Pfam" id="PF14509">
    <property type="entry name" value="GH97_C"/>
    <property type="match status" value="1"/>
</dbReference>
<feature type="domain" description="Glycosyl-hydrolase 97 N-terminal" evidence="8">
    <location>
        <begin position="26"/>
        <end position="282"/>
    </location>
</feature>
<keyword evidence="4" id="KW-0106">Calcium</keyword>
<dbReference type="RefSeq" id="WP_016269242.1">
    <property type="nucleotide sequence ID" value="NZ_BAABZI010000004.1"/>
</dbReference>
<dbReference type="InterPro" id="IPR029486">
    <property type="entry name" value="GH97_N"/>
</dbReference>
<evidence type="ECO:0000313" key="12">
    <source>
        <dbReference type="Proteomes" id="UP000095576"/>
    </source>
</evidence>
<keyword evidence="3 10" id="KW-0378">Hydrolase</keyword>
<dbReference type="Gene3D" id="2.70.98.10">
    <property type="match status" value="1"/>
</dbReference>
<evidence type="ECO:0000256" key="1">
    <source>
        <dbReference type="ARBA" id="ARBA00001913"/>
    </source>
</evidence>
<evidence type="ECO:0000256" key="4">
    <source>
        <dbReference type="ARBA" id="ARBA00022837"/>
    </source>
</evidence>
<dbReference type="Pfam" id="PF10566">
    <property type="entry name" value="Glyco_hydro_97"/>
    <property type="match status" value="1"/>
</dbReference>
<dbReference type="PANTHER" id="PTHR35803">
    <property type="entry name" value="GLUCAN 1,4-ALPHA-GLUCOSIDASE SUSB-RELATED"/>
    <property type="match status" value="1"/>
</dbReference>
<sequence length="650" mass="74882">MRKLLLLFLFICGLVLHAQAQKNVELSSPNGEIKVSVRLTDKIYYDVACNDEVLLKDNYLQLKLKDKILGEHPKLSGQKQNKIKETLTPVIPLKFSTINNEYNQLLLNFKGNYSVEFRAFNDGIAYRFITRQKGEIEVLGEDLSLQFPTDYLLHLQQPGGFKTAYEEPYTHISSHSWKPSDKMSVLPVLIDTRKSYKILISESDLSDYPCMFLKGNGTNGISSIFPKVPLAFGEDGDRSLKIEKEAEYIAKTSGKRNFPWRYFVITKEDKQLVENTMTYKLADKNQLEDVSWIKPGQVSWEWWNGATPYGQDVTFKAGCNLETYKYFIDFASKFGIPYIIMDEGWAKSTRDPYTPNPDVDLHELIRYGKEKNVGIVLWLTWLTVEKNFDLFKTFNEWGIKGVKIDFMDRSDQWMVNYYERVAQEAARHHLFVDFHGSFKPAGLEYKYPNVLSYEGVRGMEQMGGCKPENSIYLPFMRNAVGPMDYTPGAMISMQPNIYRSERPNSASIGTRAYQMALFVIFESGLQMLADNPTLYYRNEDCTRFITQVPVTWDETVVLEAKVGEYVIVAKRKGEKWFIGGMTNDKENEREFEINLDFLKDGRTYRVTSFEDGINAGYQAMDYRMKSATMNKNQKLSVKMARNGGFAAVLE</sequence>
<dbReference type="InterPro" id="IPR014718">
    <property type="entry name" value="GH-type_carb-bd"/>
</dbReference>
<dbReference type="SUPFAM" id="SSF51445">
    <property type="entry name" value="(Trans)glycosidases"/>
    <property type="match status" value="1"/>
</dbReference>